<evidence type="ECO:0000256" key="9">
    <source>
        <dbReference type="RuleBase" id="RU000488"/>
    </source>
</evidence>
<evidence type="ECO:0000256" key="8">
    <source>
        <dbReference type="PROSITE-ProRule" id="PRU00282"/>
    </source>
</evidence>
<protein>
    <submittedName>
        <fullName evidence="10">Uncharacterized protein</fullName>
    </submittedName>
</protein>
<gene>
    <name evidence="10" type="primary">Necator_chrII.g6016</name>
    <name evidence="10" type="ORF">RB195_018223</name>
</gene>
<dbReference type="Proteomes" id="UP001303046">
    <property type="component" value="Unassembled WGS sequence"/>
</dbReference>
<organism evidence="10 11">
    <name type="scientific">Necator americanus</name>
    <name type="common">Human hookworm</name>
    <dbReference type="NCBI Taxonomy" id="51031"/>
    <lineage>
        <taxon>Eukaryota</taxon>
        <taxon>Metazoa</taxon>
        <taxon>Ecdysozoa</taxon>
        <taxon>Nematoda</taxon>
        <taxon>Chromadorea</taxon>
        <taxon>Rhabditida</taxon>
        <taxon>Rhabditina</taxon>
        <taxon>Rhabditomorpha</taxon>
        <taxon>Strongyloidea</taxon>
        <taxon>Ancylostomatidae</taxon>
        <taxon>Bunostominae</taxon>
        <taxon>Necator</taxon>
    </lineage>
</organism>
<evidence type="ECO:0000256" key="1">
    <source>
        <dbReference type="ARBA" id="ARBA00004141"/>
    </source>
</evidence>
<evidence type="ECO:0000256" key="5">
    <source>
        <dbReference type="ARBA" id="ARBA00022737"/>
    </source>
</evidence>
<evidence type="ECO:0000256" key="6">
    <source>
        <dbReference type="ARBA" id="ARBA00022989"/>
    </source>
</evidence>
<keyword evidence="6" id="KW-1133">Transmembrane helix</keyword>
<sequence length="445" mass="49371">MATDKNIPKAAKFVLGGSAGMTAAAIVQPLDLLKNRMQLSGKSGQKQFKTSFHALNHVLRNEGFFALYNGLSAGLLRQATYTTTRLGIYTWMLESFTKKDKPLSFPAKASLGMAAGACGALVGTPADLALIRMTGDGHLPPEQRRNYKNVIDALFRIAKEEGILTWFRGCGPTVIRAMVVNAAQLATYSHAKQLILATKRVKDGIFCHFLASMISGLATTVASMPVDIIKTSQQVVTVGIDANAKMGLEQQSDELGKWYYSAECTSDNGDRLVDLCEQTGLIIASTFKKNHLLHQLTWQGSPQLRDTVPQKKPGVPLQLKIDMAGLKDDECRTKLRQRVSIHVRVRTRKKLSDADSFTKCIQEAARETLPVLLPRKKFAFASAETKSTYNSVCVARSAGDFNREKRLRRKLRRQLQQDRDNEWTSRAIEFGRRGRTGTRGKSMLY</sequence>
<dbReference type="EMBL" id="JAVFWL010000002">
    <property type="protein sequence ID" value="KAK6734898.1"/>
    <property type="molecule type" value="Genomic_DNA"/>
</dbReference>
<keyword evidence="3 9" id="KW-0813">Transport</keyword>
<keyword evidence="4 8" id="KW-0812">Transmembrane</keyword>
<keyword evidence="7 8" id="KW-0472">Membrane</keyword>
<dbReference type="Pfam" id="PF00153">
    <property type="entry name" value="Mito_carr"/>
    <property type="match status" value="2"/>
</dbReference>
<keyword evidence="5" id="KW-0677">Repeat</keyword>
<dbReference type="SUPFAM" id="SSF103506">
    <property type="entry name" value="Mitochondrial carrier"/>
    <property type="match status" value="1"/>
</dbReference>
<reference evidence="10 11" key="1">
    <citation type="submission" date="2023-08" db="EMBL/GenBank/DDBJ databases">
        <title>A Necator americanus chromosomal reference genome.</title>
        <authorList>
            <person name="Ilik V."/>
            <person name="Petrzelkova K.J."/>
            <person name="Pardy F."/>
            <person name="Fuh T."/>
            <person name="Niatou-Singa F.S."/>
            <person name="Gouil Q."/>
            <person name="Baker L."/>
            <person name="Ritchie M.E."/>
            <person name="Jex A.R."/>
            <person name="Gazzola D."/>
            <person name="Li H."/>
            <person name="Toshio Fujiwara R."/>
            <person name="Zhan B."/>
            <person name="Aroian R.V."/>
            <person name="Pafco B."/>
            <person name="Schwarz E.M."/>
        </authorList>
    </citation>
    <scope>NUCLEOTIDE SEQUENCE [LARGE SCALE GENOMIC DNA]</scope>
    <source>
        <strain evidence="10 11">Aroian</strain>
        <tissue evidence="10">Whole animal</tissue>
    </source>
</reference>
<dbReference type="PANTHER" id="PTHR45618">
    <property type="entry name" value="MITOCHONDRIAL DICARBOXYLATE CARRIER-RELATED"/>
    <property type="match status" value="1"/>
</dbReference>
<feature type="repeat" description="Solcar" evidence="8">
    <location>
        <begin position="103"/>
        <end position="194"/>
    </location>
</feature>
<evidence type="ECO:0000256" key="4">
    <source>
        <dbReference type="ARBA" id="ARBA00022692"/>
    </source>
</evidence>
<feature type="repeat" description="Solcar" evidence="8">
    <location>
        <begin position="11"/>
        <end position="95"/>
    </location>
</feature>
<dbReference type="Gene3D" id="1.50.40.10">
    <property type="entry name" value="Mitochondrial carrier domain"/>
    <property type="match status" value="1"/>
</dbReference>
<comment type="caution">
    <text evidence="10">The sequence shown here is derived from an EMBL/GenBank/DDBJ whole genome shotgun (WGS) entry which is preliminary data.</text>
</comment>
<accession>A0ABR1CBN7</accession>
<evidence type="ECO:0000313" key="11">
    <source>
        <dbReference type="Proteomes" id="UP001303046"/>
    </source>
</evidence>
<dbReference type="InterPro" id="IPR023395">
    <property type="entry name" value="MCP_dom_sf"/>
</dbReference>
<proteinExistence type="inferred from homology"/>
<evidence type="ECO:0000256" key="2">
    <source>
        <dbReference type="ARBA" id="ARBA00006375"/>
    </source>
</evidence>
<comment type="similarity">
    <text evidence="2 9">Belongs to the mitochondrial carrier (TC 2.A.29) family.</text>
</comment>
<comment type="subcellular location">
    <subcellularLocation>
        <location evidence="1">Membrane</location>
        <topology evidence="1">Multi-pass membrane protein</topology>
    </subcellularLocation>
</comment>
<evidence type="ECO:0000313" key="10">
    <source>
        <dbReference type="EMBL" id="KAK6734898.1"/>
    </source>
</evidence>
<name>A0ABR1CBN7_NECAM</name>
<dbReference type="InterPro" id="IPR018108">
    <property type="entry name" value="MCP_transmembrane"/>
</dbReference>
<evidence type="ECO:0000256" key="7">
    <source>
        <dbReference type="ARBA" id="ARBA00023136"/>
    </source>
</evidence>
<dbReference type="InterPro" id="IPR050391">
    <property type="entry name" value="Mito_Metabolite_Transporter"/>
</dbReference>
<dbReference type="PROSITE" id="PS50920">
    <property type="entry name" value="SOLCAR"/>
    <property type="match status" value="2"/>
</dbReference>
<keyword evidence="11" id="KW-1185">Reference proteome</keyword>
<evidence type="ECO:0000256" key="3">
    <source>
        <dbReference type="ARBA" id="ARBA00022448"/>
    </source>
</evidence>